<feature type="signal peptide" evidence="1">
    <location>
        <begin position="1"/>
        <end position="20"/>
    </location>
</feature>
<keyword evidence="4" id="KW-1185">Reference proteome</keyword>
<feature type="domain" description="Beta-lactamase-related" evidence="2">
    <location>
        <begin position="33"/>
        <end position="340"/>
    </location>
</feature>
<protein>
    <submittedName>
        <fullName evidence="3">CubicO group peptidase (Beta-lactamase class C family)</fullName>
    </submittedName>
</protein>
<accession>A0ABU0FJS7</accession>
<dbReference type="EMBL" id="JAUSVK010000001">
    <property type="protein sequence ID" value="MDQ0394855.1"/>
    <property type="molecule type" value="Genomic_DNA"/>
</dbReference>
<proteinExistence type="predicted"/>
<comment type="caution">
    <text evidence="3">The sequence shown here is derived from an EMBL/GenBank/DDBJ whole genome shotgun (WGS) entry which is preliminary data.</text>
</comment>
<dbReference type="Gene3D" id="3.40.710.10">
    <property type="entry name" value="DD-peptidase/beta-lactamase superfamily"/>
    <property type="match status" value="1"/>
</dbReference>
<dbReference type="Pfam" id="PF00144">
    <property type="entry name" value="Beta-lactamase"/>
    <property type="match status" value="1"/>
</dbReference>
<name>A0ABU0FJS7_9HYPH</name>
<evidence type="ECO:0000259" key="2">
    <source>
        <dbReference type="Pfam" id="PF00144"/>
    </source>
</evidence>
<organism evidence="3 4">
    <name type="scientific">Labrys monachus</name>
    <dbReference type="NCBI Taxonomy" id="217067"/>
    <lineage>
        <taxon>Bacteria</taxon>
        <taxon>Pseudomonadati</taxon>
        <taxon>Pseudomonadota</taxon>
        <taxon>Alphaproteobacteria</taxon>
        <taxon>Hyphomicrobiales</taxon>
        <taxon>Xanthobacteraceae</taxon>
        <taxon>Labrys</taxon>
    </lineage>
</organism>
<evidence type="ECO:0000313" key="3">
    <source>
        <dbReference type="EMBL" id="MDQ0394855.1"/>
    </source>
</evidence>
<evidence type="ECO:0000256" key="1">
    <source>
        <dbReference type="SAM" id="SignalP"/>
    </source>
</evidence>
<reference evidence="3 4" key="1">
    <citation type="submission" date="2023-07" db="EMBL/GenBank/DDBJ databases">
        <title>Genomic Encyclopedia of Type Strains, Phase IV (KMG-IV): sequencing the most valuable type-strain genomes for metagenomic binning, comparative biology and taxonomic classification.</title>
        <authorList>
            <person name="Goeker M."/>
        </authorList>
    </citation>
    <scope>NUCLEOTIDE SEQUENCE [LARGE SCALE GENOMIC DNA]</scope>
    <source>
        <strain evidence="3 4">DSM 5896</strain>
    </source>
</reference>
<gene>
    <name evidence="3" type="ORF">J3R73_004647</name>
</gene>
<dbReference type="InterPro" id="IPR001466">
    <property type="entry name" value="Beta-lactam-related"/>
</dbReference>
<dbReference type="SUPFAM" id="SSF56601">
    <property type="entry name" value="beta-lactamase/transpeptidase-like"/>
    <property type="match status" value="1"/>
</dbReference>
<dbReference type="PANTHER" id="PTHR43283:SF3">
    <property type="entry name" value="BETA-LACTAMASE FAMILY PROTEIN (AFU_ORTHOLOGUE AFUA_5G07500)"/>
    <property type="match status" value="1"/>
</dbReference>
<dbReference type="Proteomes" id="UP001237448">
    <property type="component" value="Unassembled WGS sequence"/>
</dbReference>
<sequence>MPLIVLGVAAAIFSPAVACSAPPQAPAGLQTVLDRMVTKDGARGVTVLVFRHGHLLYRVDAGDIARDARLPVASASKWLTAALVMSVVDDGLLSLDEPIGRRLPAFTGAAAGITLRQILSFTSGQGSLAGLVDLRQDPGLSLAESARAIARRPLEDKPGAVFRYGSPALQVAGALVEQATGKSWARLFEERLGRPLGLAHTTWGSPLWPDMPPADIHNPNLQGGLVTTAEDYGRFLTMLDAGGRHAGRRILSAASVARMESVQTRGARIAFVPAGATAAGLQYGLGNWCEVVEAGSRCSVVSSPGAFGTYPWIDRRHDLYGLFFMQRRLPLVEKDIRAARRIIVRAASGGPSR</sequence>
<dbReference type="InterPro" id="IPR012338">
    <property type="entry name" value="Beta-lactam/transpept-like"/>
</dbReference>
<keyword evidence="1" id="KW-0732">Signal</keyword>
<feature type="chain" id="PRO_5047414352" evidence="1">
    <location>
        <begin position="21"/>
        <end position="353"/>
    </location>
</feature>
<dbReference type="InterPro" id="IPR050789">
    <property type="entry name" value="Diverse_Enzym_Activities"/>
</dbReference>
<dbReference type="PANTHER" id="PTHR43283">
    <property type="entry name" value="BETA-LACTAMASE-RELATED"/>
    <property type="match status" value="1"/>
</dbReference>
<evidence type="ECO:0000313" key="4">
    <source>
        <dbReference type="Proteomes" id="UP001237448"/>
    </source>
</evidence>